<organism evidence="3">
    <name type="scientific">Edaphobacter paludis</name>
    <dbReference type="NCBI Taxonomy" id="3035702"/>
    <lineage>
        <taxon>Bacteria</taxon>
        <taxon>Pseudomonadati</taxon>
        <taxon>Acidobacteriota</taxon>
        <taxon>Terriglobia</taxon>
        <taxon>Terriglobales</taxon>
        <taxon>Acidobacteriaceae</taxon>
        <taxon>Edaphobacter</taxon>
    </lineage>
</organism>
<keyword evidence="1" id="KW-0732">Signal</keyword>
<dbReference type="PROSITE" id="PS51257">
    <property type="entry name" value="PROKAR_LIPOPROTEIN"/>
    <property type="match status" value="1"/>
</dbReference>
<dbReference type="KEGG" id="epl:P4G45_13915"/>
<evidence type="ECO:0000256" key="1">
    <source>
        <dbReference type="SAM" id="SignalP"/>
    </source>
</evidence>
<dbReference type="AlphaFoldDB" id="A0AAU7D4V7"/>
<dbReference type="InterPro" id="IPR021333">
    <property type="entry name" value="DUF2946"/>
</dbReference>
<sequence>MRTIAALCILMVTFMSAAQACHTHAETSSLKQTSQHNQPAPEDHCPVCMAMHSALPAAVHLAPAPTIEIEPLSAIASDTLQPFQWRFEMASRGPPAGQSSPSSI</sequence>
<gene>
    <name evidence="2" type="ORF">P4G45_13915</name>
    <name evidence="3" type="ORF">P8936_14330</name>
</gene>
<proteinExistence type="predicted"/>
<dbReference type="Pfam" id="PF11162">
    <property type="entry name" value="DUF2946"/>
    <property type="match status" value="1"/>
</dbReference>
<accession>A0AAU7D4V7</accession>
<accession>A0AAU7CXE3</accession>
<protein>
    <recommendedName>
        <fullName evidence="4">DUF2946 domain-containing protein</fullName>
    </recommendedName>
</protein>
<dbReference type="EMBL" id="CP121194">
    <property type="protein sequence ID" value="XBH09572.1"/>
    <property type="molecule type" value="Genomic_DNA"/>
</dbReference>
<evidence type="ECO:0008006" key="4">
    <source>
        <dbReference type="Google" id="ProtNLM"/>
    </source>
</evidence>
<feature type="chain" id="PRO_5043288564" description="DUF2946 domain-containing protein" evidence="1">
    <location>
        <begin position="21"/>
        <end position="104"/>
    </location>
</feature>
<dbReference type="EMBL" id="CP121195">
    <property type="protein sequence ID" value="XBH12859.1"/>
    <property type="molecule type" value="Genomic_DNA"/>
</dbReference>
<dbReference type="RefSeq" id="WP_348267081.1">
    <property type="nucleotide sequence ID" value="NZ_CP121194.1"/>
</dbReference>
<evidence type="ECO:0000313" key="3">
    <source>
        <dbReference type="EMBL" id="XBH12859.1"/>
    </source>
</evidence>
<name>A0AAU7D4V7_9BACT</name>
<evidence type="ECO:0000313" key="2">
    <source>
        <dbReference type="EMBL" id="XBH09572.1"/>
    </source>
</evidence>
<reference evidence="3" key="1">
    <citation type="submission" date="2023-03" db="EMBL/GenBank/DDBJ databases">
        <title>Edaphobacter sp.</title>
        <authorList>
            <person name="Huber K.J."/>
            <person name="Papendorf J."/>
            <person name="Pilke C."/>
            <person name="Bunk B."/>
            <person name="Sproeer C."/>
            <person name="Pester M."/>
        </authorList>
    </citation>
    <scope>NUCLEOTIDE SEQUENCE</scope>
    <source>
        <strain evidence="2">DSM 109919</strain>
        <strain evidence="3">DSM 109920</strain>
    </source>
</reference>
<feature type="signal peptide" evidence="1">
    <location>
        <begin position="1"/>
        <end position="20"/>
    </location>
</feature>